<dbReference type="EMBL" id="HBIU01054614">
    <property type="protein sequence ID" value="CAE0647710.1"/>
    <property type="molecule type" value="Transcribed_RNA"/>
</dbReference>
<dbReference type="AlphaFoldDB" id="A0A6T5PLF6"/>
<keyword evidence="1" id="KW-0732">Signal</keyword>
<dbReference type="InterPro" id="IPR036249">
    <property type="entry name" value="Thioredoxin-like_sf"/>
</dbReference>
<dbReference type="SUPFAM" id="SSF52833">
    <property type="entry name" value="Thioredoxin-like"/>
    <property type="match status" value="1"/>
</dbReference>
<feature type="signal peptide" evidence="1">
    <location>
        <begin position="1"/>
        <end position="20"/>
    </location>
</feature>
<gene>
    <name evidence="2" type="ORF">HAKA00212_LOCUS24033</name>
</gene>
<proteinExistence type="predicted"/>
<protein>
    <recommendedName>
        <fullName evidence="3">Thioredoxin domain-containing protein</fullName>
    </recommendedName>
</protein>
<feature type="chain" id="PRO_5030159675" description="Thioredoxin domain-containing protein" evidence="1">
    <location>
        <begin position="21"/>
        <end position="173"/>
    </location>
</feature>
<evidence type="ECO:0000313" key="2">
    <source>
        <dbReference type="EMBL" id="CAE0647710.1"/>
    </source>
</evidence>
<sequence length="173" mass="19407">MKAMQLAVALCLALCVAVFGGKIAEEHPFEIEDGVHIITNEGEYRMMAKDPHVWAIMAYSEREERCTTCPDFTPEFHKMAKQTDDVYFAKFKVDKPGGMALGHKLLSYEAGFPNIKVVNKEWIPSEIGLFIHDSASDSIEKSFESLNNILGAHTKVDGGFLKHSQDQRSQDEL</sequence>
<organism evidence="2">
    <name type="scientific">Heterosigma akashiwo</name>
    <name type="common">Chromophytic alga</name>
    <name type="synonym">Heterosigma carterae</name>
    <dbReference type="NCBI Taxonomy" id="2829"/>
    <lineage>
        <taxon>Eukaryota</taxon>
        <taxon>Sar</taxon>
        <taxon>Stramenopiles</taxon>
        <taxon>Ochrophyta</taxon>
        <taxon>Raphidophyceae</taxon>
        <taxon>Chattonellales</taxon>
        <taxon>Chattonellaceae</taxon>
        <taxon>Heterosigma</taxon>
    </lineage>
</organism>
<accession>A0A6T5PLF6</accession>
<evidence type="ECO:0008006" key="3">
    <source>
        <dbReference type="Google" id="ProtNLM"/>
    </source>
</evidence>
<evidence type="ECO:0000256" key="1">
    <source>
        <dbReference type="SAM" id="SignalP"/>
    </source>
</evidence>
<name>A0A6T5PLF6_HETAK</name>
<reference evidence="2" key="1">
    <citation type="submission" date="2021-01" db="EMBL/GenBank/DDBJ databases">
        <authorList>
            <person name="Corre E."/>
            <person name="Pelletier E."/>
            <person name="Niang G."/>
            <person name="Scheremetjew M."/>
            <person name="Finn R."/>
            <person name="Kale V."/>
            <person name="Holt S."/>
            <person name="Cochrane G."/>
            <person name="Meng A."/>
            <person name="Brown T."/>
            <person name="Cohen L."/>
        </authorList>
    </citation>
    <scope>NUCLEOTIDE SEQUENCE</scope>
    <source>
        <strain evidence="2">CCMP3107</strain>
    </source>
</reference>
<dbReference type="Gene3D" id="3.40.30.10">
    <property type="entry name" value="Glutaredoxin"/>
    <property type="match status" value="1"/>
</dbReference>